<feature type="signal peptide" evidence="4">
    <location>
        <begin position="1"/>
        <end position="39"/>
    </location>
</feature>
<dbReference type="GO" id="GO:0046872">
    <property type="term" value="F:metal ion binding"/>
    <property type="evidence" value="ECO:0007669"/>
    <property type="project" value="UniProtKB-KW"/>
</dbReference>
<organism evidence="5 6">
    <name type="scientific">Vreelandella boliviensis LC1</name>
    <dbReference type="NCBI Taxonomy" id="1072583"/>
    <lineage>
        <taxon>Bacteria</taxon>
        <taxon>Pseudomonadati</taxon>
        <taxon>Pseudomonadota</taxon>
        <taxon>Gammaproteobacteria</taxon>
        <taxon>Oceanospirillales</taxon>
        <taxon>Halomonadaceae</taxon>
        <taxon>Vreelandella</taxon>
    </lineage>
</organism>
<feature type="binding site" evidence="3">
    <location>
        <position position="251"/>
    </location>
    <ligand>
        <name>substrate</name>
    </ligand>
</feature>
<dbReference type="InterPro" id="IPR018389">
    <property type="entry name" value="DctP_fam"/>
</dbReference>
<dbReference type="InterPro" id="IPR006311">
    <property type="entry name" value="TAT_signal"/>
</dbReference>
<keyword evidence="1 4" id="KW-0732">Signal</keyword>
<evidence type="ECO:0000256" key="2">
    <source>
        <dbReference type="PIRSR" id="PIRSR039026-1"/>
    </source>
</evidence>
<feature type="binding site" evidence="2">
    <location>
        <position position="188"/>
    </location>
    <ligand>
        <name>substrate</name>
    </ligand>
</feature>
<keyword evidence="3" id="KW-0479">Metal-binding</keyword>
<feature type="binding site" evidence="3">
    <location>
        <position position="225"/>
    </location>
    <ligand>
        <name>substrate</name>
    </ligand>
</feature>
<reference evidence="5 6" key="1">
    <citation type="submission" date="2011-10" db="EMBL/GenBank/DDBJ databases">
        <authorList>
            <person name="Quillaguamn J."/>
            <person name="Guzmn D."/>
            <person name="Balderrama-Subieta A."/>
            <person name="Cardona-Ortuo C."/>
            <person name="Guevara-Martnez M."/>
            <person name="Callisaya-Quispe N."/>
        </authorList>
    </citation>
    <scope>NUCLEOTIDE SEQUENCE [LARGE SCALE GENOMIC DNA]</scope>
    <source>
        <strain evidence="5 6">LC1</strain>
    </source>
</reference>
<evidence type="ECO:0000256" key="4">
    <source>
        <dbReference type="SAM" id="SignalP"/>
    </source>
</evidence>
<dbReference type="Gene3D" id="3.40.190.170">
    <property type="entry name" value="Bacterial extracellular solute-binding protein, family 7"/>
    <property type="match status" value="1"/>
</dbReference>
<dbReference type="Proteomes" id="UP000005756">
    <property type="component" value="Unassembled WGS sequence"/>
</dbReference>
<dbReference type="AlphaFoldDB" id="A0A7U9C4Q6"/>
<dbReference type="PROSITE" id="PS51318">
    <property type="entry name" value="TAT"/>
    <property type="match status" value="1"/>
</dbReference>
<dbReference type="Pfam" id="PF03480">
    <property type="entry name" value="DctP"/>
    <property type="match status" value="1"/>
</dbReference>
<dbReference type="NCBIfam" id="NF037995">
    <property type="entry name" value="TRAP_S1"/>
    <property type="match status" value="1"/>
</dbReference>
<dbReference type="GO" id="GO:0031317">
    <property type="term" value="C:tripartite ATP-independent periplasmic transporter complex"/>
    <property type="evidence" value="ECO:0007669"/>
    <property type="project" value="InterPro"/>
</dbReference>
<dbReference type="Gene3D" id="3.40.190.10">
    <property type="entry name" value="Periplasmic binding protein-like II"/>
    <property type="match status" value="1"/>
</dbReference>
<dbReference type="InterPro" id="IPR026289">
    <property type="entry name" value="SBP_TakP-like"/>
</dbReference>
<dbReference type="InterPro" id="IPR038404">
    <property type="entry name" value="TRAP_DctP_sf"/>
</dbReference>
<evidence type="ECO:0000256" key="3">
    <source>
        <dbReference type="PIRSR" id="PIRSR039026-2"/>
    </source>
</evidence>
<dbReference type="PANTHER" id="PTHR33376">
    <property type="match status" value="1"/>
</dbReference>
<protein>
    <submittedName>
        <fullName evidence="5">Sialic acid-binding periplasmic protein siaP</fullName>
    </submittedName>
</protein>
<dbReference type="PANTHER" id="PTHR33376:SF5">
    <property type="entry name" value="EXTRACYTOPLASMIC SOLUTE RECEPTOR PROTEIN"/>
    <property type="match status" value="1"/>
</dbReference>
<evidence type="ECO:0000256" key="1">
    <source>
        <dbReference type="ARBA" id="ARBA00022729"/>
    </source>
</evidence>
<sequence>MITFGVLLTMQRRHFLKTASLGVAGAVAAPFVTTSSARAQETYTWDMVTSWPKNFPALGTGANDFARRVEQLSNGRMQIRVHGAGELVPALEVFDAVAAGTAEMGHSASYYWRGKVAASQFFTAVPFGMTTTEMNAWLYHGGGQELWDEIYANHNLKPFAVGNTGTQMAGWFKKEINSLDDMQGLKLRLPGLAGEAMNGIGVSTVNIPGSEIFTSLQTGALDAADWVGPYNDMAFGLHQVADYYYTSAWNEPSAVLEGTINLDAWNALPEDLQDVIREAARASNLAMISEFAFRNAQALEALVDEHGVQLRTFPEDVMAALYTSSQEAIQRQVDNDEDSRRVYESYSAFQKLLRPFSDVGEYAYLKNRDNVGG</sequence>
<proteinExistence type="predicted"/>
<feature type="binding site" evidence="2">
    <location>
        <position position="167"/>
    </location>
    <ligand>
        <name>substrate</name>
    </ligand>
</feature>
<evidence type="ECO:0000313" key="6">
    <source>
        <dbReference type="Proteomes" id="UP000005756"/>
    </source>
</evidence>
<evidence type="ECO:0000313" key="5">
    <source>
        <dbReference type="EMBL" id="EHJ94356.1"/>
    </source>
</evidence>
<accession>A0A7U9C4Q6</accession>
<feature type="chain" id="PRO_5031505121" evidence="4">
    <location>
        <begin position="40"/>
        <end position="373"/>
    </location>
</feature>
<dbReference type="GO" id="GO:0055085">
    <property type="term" value="P:transmembrane transport"/>
    <property type="evidence" value="ECO:0007669"/>
    <property type="project" value="InterPro"/>
</dbReference>
<dbReference type="EMBL" id="JH393257">
    <property type="protein sequence ID" value="EHJ94356.1"/>
    <property type="molecule type" value="Genomic_DNA"/>
</dbReference>
<gene>
    <name evidence="5" type="ORF">KUC_1314</name>
</gene>
<feature type="binding site" evidence="3">
    <location>
        <position position="226"/>
    </location>
    <ligand>
        <name>Na(+)</name>
        <dbReference type="ChEBI" id="CHEBI:29101"/>
    </ligand>
</feature>
<dbReference type="NCBIfam" id="TIGR01409">
    <property type="entry name" value="TAT_signal_seq"/>
    <property type="match status" value="1"/>
</dbReference>
<dbReference type="PIRSF" id="PIRSF039026">
    <property type="entry name" value="SiaP"/>
    <property type="match status" value="1"/>
</dbReference>
<dbReference type="CDD" id="cd13604">
    <property type="entry name" value="PBP2_TRAP_ketoacid_lactate_like"/>
    <property type="match status" value="1"/>
</dbReference>
<dbReference type="InterPro" id="IPR019546">
    <property type="entry name" value="TAT_signal_bac_arc"/>
</dbReference>
<name>A0A7U9C4Q6_9GAMM</name>